<protein>
    <submittedName>
        <fullName evidence="12">Mannosyltransferase</fullName>
    </submittedName>
</protein>
<feature type="transmembrane region" description="Helical" evidence="9">
    <location>
        <begin position="467"/>
        <end position="487"/>
    </location>
</feature>
<evidence type="ECO:0000256" key="7">
    <source>
        <dbReference type="ARBA" id="ARBA00023136"/>
    </source>
</evidence>
<name>A0A4U0SMB4_9ACTN</name>
<evidence type="ECO:0000256" key="9">
    <source>
        <dbReference type="SAM" id="Phobius"/>
    </source>
</evidence>
<feature type="transmembrane region" description="Helical" evidence="9">
    <location>
        <begin position="257"/>
        <end position="277"/>
    </location>
</feature>
<feature type="compositionally biased region" description="Polar residues" evidence="8">
    <location>
        <begin position="1"/>
        <end position="11"/>
    </location>
</feature>
<keyword evidence="13" id="KW-1185">Reference proteome</keyword>
<gene>
    <name evidence="12" type="ORF">FCI23_17125</name>
</gene>
<accession>A0A4U0SMB4</accession>
<dbReference type="GO" id="GO:0009103">
    <property type="term" value="P:lipopolysaccharide biosynthetic process"/>
    <property type="evidence" value="ECO:0007669"/>
    <property type="project" value="UniProtKB-ARBA"/>
</dbReference>
<evidence type="ECO:0000256" key="2">
    <source>
        <dbReference type="ARBA" id="ARBA00022475"/>
    </source>
</evidence>
<feature type="transmembrane region" description="Helical" evidence="9">
    <location>
        <begin position="410"/>
        <end position="431"/>
    </location>
</feature>
<dbReference type="OrthoDB" id="5241882at2"/>
<dbReference type="InterPro" id="IPR056785">
    <property type="entry name" value="YkcA/B-like_C"/>
</dbReference>
<feature type="region of interest" description="Disordered" evidence="8">
    <location>
        <begin position="1"/>
        <end position="50"/>
    </location>
</feature>
<dbReference type="GO" id="GO:0016763">
    <property type="term" value="F:pentosyltransferase activity"/>
    <property type="evidence" value="ECO:0007669"/>
    <property type="project" value="TreeGrafter"/>
</dbReference>
<dbReference type="InterPro" id="IPR050297">
    <property type="entry name" value="LipidA_mod_glycosyltrf_83"/>
</dbReference>
<sequence>MYTPTQGRPASTGTAGATGAKPLPRGAAAAALPRPADGGGGQSPKPWKPRTTQPRYELPVLLLIAATAAVLFTWGIDQSIYHVFYASAVRSMTDNPVAFFYGSFDPGNSITLDKLPGFMWPQAVSAMLFGFHGWSLVLPQGIEGIGCVLLLHLLVRRWAGVVPGLLAAAFLTLTPVTVGLGRSIVEDAPFVLLLLLAAEATQRAVERARLRTLLLAAVWVGVAFQCKMVEAWAVLPALGVTYLVASPTTLRRRLGHVALAGVVTLTVSLSWIAVAAVTPAQDRPYIDGTTNNSALSMVVGYNFLNRFGTVGVDAAKTGSISAVQGSAQTAAHTSHPAMGNSVLKMFSPGLASQTGWLYPLAALGLVWGLAVAWRRRAARTDRVFAGYLMWGVWLATFFTAFSFGSVTGHTYYMGVVAVALCALSGAGLARCWQACRSGGRRAWVLPAVTLVNVSWSALLTLDYPRFLPWLAPTAIALCVLALAALGAARRPSVPHRPRIVAAGLVVGLLSILLVPAAWSASALSPRYNTIGSMGRVGPTSRVERGSARLTSSQRQMLTYLEAHRGGAKYLAAVPSWNDAAAYILSANASILPMGGFTGQVPFPTLGQFRHLIGSGELHYVIIRGSELVASRWAQSPTAPVLRWVQSHCAVVTDVRHSGAASQALYHCGVGSAST</sequence>
<dbReference type="PANTHER" id="PTHR33908:SF3">
    <property type="entry name" value="UNDECAPRENYL PHOSPHATE-ALPHA-4-AMINO-4-DEOXY-L-ARABINOSE ARABINOSYL TRANSFERASE"/>
    <property type="match status" value="1"/>
</dbReference>
<feature type="transmembrane region" description="Helical" evidence="9">
    <location>
        <begin position="355"/>
        <end position="373"/>
    </location>
</feature>
<dbReference type="PANTHER" id="PTHR33908">
    <property type="entry name" value="MANNOSYLTRANSFERASE YKCB-RELATED"/>
    <property type="match status" value="1"/>
</dbReference>
<evidence type="ECO:0000256" key="6">
    <source>
        <dbReference type="ARBA" id="ARBA00022989"/>
    </source>
</evidence>
<evidence type="ECO:0000259" key="11">
    <source>
        <dbReference type="Pfam" id="PF24878"/>
    </source>
</evidence>
<feature type="transmembrane region" description="Helical" evidence="9">
    <location>
        <begin position="443"/>
        <end position="461"/>
    </location>
</feature>
<evidence type="ECO:0000256" key="5">
    <source>
        <dbReference type="ARBA" id="ARBA00022692"/>
    </source>
</evidence>
<feature type="domain" description="Glycosyltransferase RgtA/B/C/D-like" evidence="10">
    <location>
        <begin position="115"/>
        <end position="271"/>
    </location>
</feature>
<keyword evidence="3 12" id="KW-0328">Glycosyltransferase</keyword>
<keyword evidence="7 9" id="KW-0472">Membrane</keyword>
<keyword evidence="4 12" id="KW-0808">Transferase</keyword>
<feature type="transmembrane region" description="Helical" evidence="9">
    <location>
        <begin position="58"/>
        <end position="76"/>
    </location>
</feature>
<evidence type="ECO:0000313" key="13">
    <source>
        <dbReference type="Proteomes" id="UP000305778"/>
    </source>
</evidence>
<evidence type="ECO:0000256" key="4">
    <source>
        <dbReference type="ARBA" id="ARBA00022679"/>
    </source>
</evidence>
<comment type="caution">
    <text evidence="12">The sequence shown here is derived from an EMBL/GenBank/DDBJ whole genome shotgun (WGS) entry which is preliminary data.</text>
</comment>
<dbReference type="InterPro" id="IPR038731">
    <property type="entry name" value="RgtA/B/C-like"/>
</dbReference>
<organism evidence="12 13">
    <name type="scientific">Actinacidiphila oryziradicis</name>
    <dbReference type="NCBI Taxonomy" id="2571141"/>
    <lineage>
        <taxon>Bacteria</taxon>
        <taxon>Bacillati</taxon>
        <taxon>Actinomycetota</taxon>
        <taxon>Actinomycetes</taxon>
        <taxon>Kitasatosporales</taxon>
        <taxon>Streptomycetaceae</taxon>
        <taxon>Actinacidiphila</taxon>
    </lineage>
</organism>
<reference evidence="12 13" key="1">
    <citation type="submission" date="2019-04" db="EMBL/GenBank/DDBJ databases">
        <title>Streptomyces oryziradicis sp. nov., a novel actinomycete isolated from rhizosphere soil of rice (Oryza sativa L.).</title>
        <authorList>
            <person name="Li C."/>
        </authorList>
    </citation>
    <scope>NUCLEOTIDE SEQUENCE [LARGE SCALE GENOMIC DNA]</scope>
    <source>
        <strain evidence="12 13">NEAU-C40</strain>
    </source>
</reference>
<feature type="transmembrane region" description="Helical" evidence="9">
    <location>
        <begin position="499"/>
        <end position="518"/>
    </location>
</feature>
<feature type="compositionally biased region" description="Low complexity" evidence="8">
    <location>
        <begin position="12"/>
        <end position="36"/>
    </location>
</feature>
<evidence type="ECO:0000256" key="1">
    <source>
        <dbReference type="ARBA" id="ARBA00004651"/>
    </source>
</evidence>
<dbReference type="GO" id="GO:0005886">
    <property type="term" value="C:plasma membrane"/>
    <property type="evidence" value="ECO:0007669"/>
    <property type="project" value="UniProtKB-SubCell"/>
</dbReference>
<keyword evidence="6 9" id="KW-1133">Transmembrane helix</keyword>
<dbReference type="GO" id="GO:0010041">
    <property type="term" value="P:response to iron(III) ion"/>
    <property type="evidence" value="ECO:0007669"/>
    <property type="project" value="TreeGrafter"/>
</dbReference>
<comment type="subcellular location">
    <subcellularLocation>
        <location evidence="1">Cell membrane</location>
        <topology evidence="1">Multi-pass membrane protein</topology>
    </subcellularLocation>
</comment>
<feature type="domain" description="Putative mannosyltransferase YkcA/B-like C-terminal" evidence="11">
    <location>
        <begin position="556"/>
        <end position="647"/>
    </location>
</feature>
<dbReference type="AlphaFoldDB" id="A0A4U0SMB4"/>
<keyword evidence="5 9" id="KW-0812">Transmembrane</keyword>
<dbReference type="Proteomes" id="UP000305778">
    <property type="component" value="Unassembled WGS sequence"/>
</dbReference>
<dbReference type="EMBL" id="SUMC01000014">
    <property type="protein sequence ID" value="TKA10413.1"/>
    <property type="molecule type" value="Genomic_DNA"/>
</dbReference>
<proteinExistence type="predicted"/>
<feature type="transmembrane region" description="Helical" evidence="9">
    <location>
        <begin position="158"/>
        <end position="178"/>
    </location>
</feature>
<evidence type="ECO:0000256" key="3">
    <source>
        <dbReference type="ARBA" id="ARBA00022676"/>
    </source>
</evidence>
<keyword evidence="2" id="KW-1003">Cell membrane</keyword>
<evidence type="ECO:0000256" key="8">
    <source>
        <dbReference type="SAM" id="MobiDB-lite"/>
    </source>
</evidence>
<feature type="transmembrane region" description="Helical" evidence="9">
    <location>
        <begin position="385"/>
        <end position="404"/>
    </location>
</feature>
<dbReference type="Pfam" id="PF24878">
    <property type="entry name" value="YkcB_C"/>
    <property type="match status" value="1"/>
</dbReference>
<evidence type="ECO:0000313" key="12">
    <source>
        <dbReference type="EMBL" id="TKA10413.1"/>
    </source>
</evidence>
<feature type="transmembrane region" description="Helical" evidence="9">
    <location>
        <begin position="231"/>
        <end position="250"/>
    </location>
</feature>
<evidence type="ECO:0000259" key="10">
    <source>
        <dbReference type="Pfam" id="PF13231"/>
    </source>
</evidence>
<dbReference type="Pfam" id="PF13231">
    <property type="entry name" value="PMT_2"/>
    <property type="match status" value="1"/>
</dbReference>